<evidence type="ECO:0000256" key="2">
    <source>
        <dbReference type="ARBA" id="ARBA00004696"/>
    </source>
</evidence>
<dbReference type="EC" id="4.1.1.48" evidence="3"/>
<organism evidence="10 11">
    <name type="scientific">Ostreobium quekettii</name>
    <dbReference type="NCBI Taxonomy" id="121088"/>
    <lineage>
        <taxon>Eukaryota</taxon>
        <taxon>Viridiplantae</taxon>
        <taxon>Chlorophyta</taxon>
        <taxon>core chlorophytes</taxon>
        <taxon>Ulvophyceae</taxon>
        <taxon>TCBD clade</taxon>
        <taxon>Bryopsidales</taxon>
        <taxon>Ostreobineae</taxon>
        <taxon>Ostreobiaceae</taxon>
        <taxon>Ostreobium</taxon>
    </lineage>
</organism>
<dbReference type="CDD" id="cd00331">
    <property type="entry name" value="IGPS"/>
    <property type="match status" value="1"/>
</dbReference>
<dbReference type="Gene3D" id="3.20.20.70">
    <property type="entry name" value="Aldolase class I"/>
    <property type="match status" value="1"/>
</dbReference>
<evidence type="ECO:0000256" key="7">
    <source>
        <dbReference type="ARBA" id="ARBA00023141"/>
    </source>
</evidence>
<dbReference type="Pfam" id="PF00218">
    <property type="entry name" value="IGPS"/>
    <property type="match status" value="1"/>
</dbReference>
<evidence type="ECO:0000256" key="5">
    <source>
        <dbReference type="ARBA" id="ARBA00022793"/>
    </source>
</evidence>
<keyword evidence="6" id="KW-0822">Tryptophan biosynthesis</keyword>
<dbReference type="PROSITE" id="PS00614">
    <property type="entry name" value="IGPS"/>
    <property type="match status" value="1"/>
</dbReference>
<protein>
    <recommendedName>
        <fullName evidence="3">indole-3-glycerol-phosphate synthase</fullName>
        <ecNumber evidence="3">4.1.1.48</ecNumber>
    </recommendedName>
</protein>
<accession>A0A8S1IZ58</accession>
<comment type="pathway">
    <text evidence="2">Amino-acid biosynthesis; L-tryptophan biosynthesis; L-tryptophan from chorismate: step 4/5.</text>
</comment>
<dbReference type="GO" id="GO:0000162">
    <property type="term" value="P:L-tryptophan biosynthetic process"/>
    <property type="evidence" value="ECO:0007669"/>
    <property type="project" value="UniProtKB-KW"/>
</dbReference>
<proteinExistence type="predicted"/>
<dbReference type="EMBL" id="CAJHUC010001171">
    <property type="protein sequence ID" value="CAD7700081.1"/>
    <property type="molecule type" value="Genomic_DNA"/>
</dbReference>
<evidence type="ECO:0000256" key="3">
    <source>
        <dbReference type="ARBA" id="ARBA00012362"/>
    </source>
</evidence>
<gene>
    <name evidence="10" type="ORF">OSTQU699_LOCUS5440</name>
</gene>
<keyword evidence="11" id="KW-1185">Reference proteome</keyword>
<feature type="domain" description="Indole-3-glycerol phosphate synthase" evidence="9">
    <location>
        <begin position="130"/>
        <end position="369"/>
    </location>
</feature>
<comment type="catalytic activity">
    <reaction evidence="1">
        <text>1-(2-carboxyphenylamino)-1-deoxy-D-ribulose 5-phosphate + H(+) = (1S,2R)-1-C-(indol-3-yl)glycerol 3-phosphate + CO2 + H2O</text>
        <dbReference type="Rhea" id="RHEA:23476"/>
        <dbReference type="ChEBI" id="CHEBI:15377"/>
        <dbReference type="ChEBI" id="CHEBI:15378"/>
        <dbReference type="ChEBI" id="CHEBI:16526"/>
        <dbReference type="ChEBI" id="CHEBI:58613"/>
        <dbReference type="ChEBI" id="CHEBI:58866"/>
        <dbReference type="EC" id="4.1.1.48"/>
    </reaction>
</comment>
<dbReference type="AlphaFoldDB" id="A0A8S1IZ58"/>
<name>A0A8S1IZ58_9CHLO</name>
<evidence type="ECO:0000313" key="10">
    <source>
        <dbReference type="EMBL" id="CAD7700081.1"/>
    </source>
</evidence>
<dbReference type="InterPro" id="IPR001468">
    <property type="entry name" value="Indole-3-GlycerolPSynthase_CS"/>
</dbReference>
<keyword evidence="7" id="KW-0057">Aromatic amino acid biosynthesis</keyword>
<evidence type="ECO:0000313" key="11">
    <source>
        <dbReference type="Proteomes" id="UP000708148"/>
    </source>
</evidence>
<dbReference type="GO" id="GO:0004640">
    <property type="term" value="F:phosphoribosylanthranilate isomerase activity"/>
    <property type="evidence" value="ECO:0007669"/>
    <property type="project" value="TreeGrafter"/>
</dbReference>
<feature type="non-terminal residue" evidence="10">
    <location>
        <position position="371"/>
    </location>
</feature>
<dbReference type="GO" id="GO:0004425">
    <property type="term" value="F:indole-3-glycerol-phosphate synthase activity"/>
    <property type="evidence" value="ECO:0007669"/>
    <property type="project" value="UniProtKB-EC"/>
</dbReference>
<dbReference type="InterPro" id="IPR013785">
    <property type="entry name" value="Aldolase_TIM"/>
</dbReference>
<keyword evidence="8" id="KW-0456">Lyase</keyword>
<reference evidence="10" key="1">
    <citation type="submission" date="2020-12" db="EMBL/GenBank/DDBJ databases">
        <authorList>
            <person name="Iha C."/>
        </authorList>
    </citation>
    <scope>NUCLEOTIDE SEQUENCE</scope>
</reference>
<dbReference type="OrthoDB" id="524799at2759"/>
<dbReference type="InterPro" id="IPR045186">
    <property type="entry name" value="Indole-3-glycerol_P_synth"/>
</dbReference>
<evidence type="ECO:0000256" key="1">
    <source>
        <dbReference type="ARBA" id="ARBA00001633"/>
    </source>
</evidence>
<dbReference type="Proteomes" id="UP000708148">
    <property type="component" value="Unassembled WGS sequence"/>
</dbReference>
<sequence>MQCAGKIVGAMNPHNAQIHSVGQRRCISYRPTTVVPTVSPPGTLHTGALPAHALGHGQPTVQQTHRSCIPFAAKGTEAIGESEPLNLSEVGEEEEVSIRRRPPFGSDSQACGPLGFKVPLPDANEPRNILEEIVWWKAKEIESMREAMPLAALQSKLRLCKPTRDFKGALSERFKATGRPALIAEVKKASPSKGVIQPDFDPVRIAKGYEGGGATCLSVLTDSKYFQGSFENLQSIRRAGVACPLLCKEFIVEAYQLFKARVSGADAVLLIAAVLPNKDLTYLMKSANALGLQCLVEVHNAAELSRVLRVDGIDKQIIGINNRDLTTFKVDLDNTRQILESEAGQQAKERGIMVVGESGIFTPEDVQFLLE</sequence>
<comment type="caution">
    <text evidence="10">The sequence shown here is derived from an EMBL/GenBank/DDBJ whole genome shotgun (WGS) entry which is preliminary data.</text>
</comment>
<keyword evidence="4" id="KW-0028">Amino-acid biosynthesis</keyword>
<evidence type="ECO:0000259" key="9">
    <source>
        <dbReference type="Pfam" id="PF00218"/>
    </source>
</evidence>
<dbReference type="PANTHER" id="PTHR22854:SF2">
    <property type="entry name" value="INDOLE-3-GLYCEROL-PHOSPHATE SYNTHASE"/>
    <property type="match status" value="1"/>
</dbReference>
<dbReference type="InterPro" id="IPR011060">
    <property type="entry name" value="RibuloseP-bd_barrel"/>
</dbReference>
<keyword evidence="5" id="KW-0210">Decarboxylase</keyword>
<evidence type="ECO:0000256" key="6">
    <source>
        <dbReference type="ARBA" id="ARBA00022822"/>
    </source>
</evidence>
<dbReference type="InterPro" id="IPR013798">
    <property type="entry name" value="Indole-3-glycerol_P_synth_dom"/>
</dbReference>
<evidence type="ECO:0000256" key="4">
    <source>
        <dbReference type="ARBA" id="ARBA00022605"/>
    </source>
</evidence>
<dbReference type="SUPFAM" id="SSF51366">
    <property type="entry name" value="Ribulose-phoshate binding barrel"/>
    <property type="match status" value="1"/>
</dbReference>
<dbReference type="PANTHER" id="PTHR22854">
    <property type="entry name" value="TRYPTOPHAN BIOSYNTHESIS PROTEIN"/>
    <property type="match status" value="1"/>
</dbReference>
<evidence type="ECO:0000256" key="8">
    <source>
        <dbReference type="ARBA" id="ARBA00023239"/>
    </source>
</evidence>